<evidence type="ECO:0000313" key="1">
    <source>
        <dbReference type="EMBL" id="GAF73553.1"/>
    </source>
</evidence>
<gene>
    <name evidence="1" type="ORF">S01H1_05445</name>
</gene>
<sequence length="103" mass="10908">SSDYEIFTEGQGDTYSLLNAAKYLFVYQANTGGGQIRFIYSDDVNSGYLNINTNLTSDAAAESYIQSINDAIGNLSNGVHIGPTNVVAVEAPAGAIITGFTFQ</sequence>
<accession>X0RXN7</accession>
<protein>
    <submittedName>
        <fullName evidence="1">Uncharacterized protein</fullName>
    </submittedName>
</protein>
<dbReference type="AlphaFoldDB" id="X0RXN7"/>
<organism evidence="1">
    <name type="scientific">marine sediment metagenome</name>
    <dbReference type="NCBI Taxonomy" id="412755"/>
    <lineage>
        <taxon>unclassified sequences</taxon>
        <taxon>metagenomes</taxon>
        <taxon>ecological metagenomes</taxon>
    </lineage>
</organism>
<proteinExistence type="predicted"/>
<feature type="non-terminal residue" evidence="1">
    <location>
        <position position="1"/>
    </location>
</feature>
<dbReference type="EMBL" id="BARS01002836">
    <property type="protein sequence ID" value="GAF73553.1"/>
    <property type="molecule type" value="Genomic_DNA"/>
</dbReference>
<reference evidence="1" key="1">
    <citation type="journal article" date="2014" name="Front. Microbiol.">
        <title>High frequency of phylogenetically diverse reductive dehalogenase-homologous genes in deep subseafloor sedimentary metagenomes.</title>
        <authorList>
            <person name="Kawai M."/>
            <person name="Futagami T."/>
            <person name="Toyoda A."/>
            <person name="Takaki Y."/>
            <person name="Nishi S."/>
            <person name="Hori S."/>
            <person name="Arai W."/>
            <person name="Tsubouchi T."/>
            <person name="Morono Y."/>
            <person name="Uchiyama I."/>
            <person name="Ito T."/>
            <person name="Fujiyama A."/>
            <person name="Inagaki F."/>
            <person name="Takami H."/>
        </authorList>
    </citation>
    <scope>NUCLEOTIDE SEQUENCE</scope>
    <source>
        <strain evidence="1">Expedition CK06-06</strain>
    </source>
</reference>
<comment type="caution">
    <text evidence="1">The sequence shown here is derived from an EMBL/GenBank/DDBJ whole genome shotgun (WGS) entry which is preliminary data.</text>
</comment>
<name>X0RXN7_9ZZZZ</name>